<dbReference type="RefSeq" id="WP_185542847.1">
    <property type="nucleotide sequence ID" value="NZ_JAARXV010000001.1"/>
</dbReference>
<sequence>MTILQEIKTLLEIDDISPENIEENIFDKQLISYINSGIRYLINNSVPVALIDDSSDSSDWVNATDHYEIIRDYLHLHVLQRFDRTLVIGGANNTSNTTMNWIESEKTNLLYQLKCFFDLGGVNEV</sequence>
<organism evidence="1 2">
    <name type="scientific">Listeria innocua</name>
    <dbReference type="NCBI Taxonomy" id="1642"/>
    <lineage>
        <taxon>Bacteria</taxon>
        <taxon>Bacillati</taxon>
        <taxon>Bacillota</taxon>
        <taxon>Bacilli</taxon>
        <taxon>Bacillales</taxon>
        <taxon>Listeriaceae</taxon>
        <taxon>Listeria</taxon>
    </lineage>
</organism>
<proteinExistence type="predicted"/>
<reference evidence="1 2" key="1">
    <citation type="submission" date="2020-03" db="EMBL/GenBank/DDBJ databases">
        <title>Soil Listeria distribution.</title>
        <authorList>
            <person name="Liao J."/>
            <person name="Wiedmann M."/>
        </authorList>
    </citation>
    <scope>NUCLEOTIDE SEQUENCE [LARGE SCALE GENOMIC DNA]</scope>
    <source>
        <strain evidence="1 2">FSL L7-0297</strain>
    </source>
</reference>
<dbReference type="Proteomes" id="UP000552309">
    <property type="component" value="Unassembled WGS sequence"/>
</dbReference>
<name>A0AB73H3U5_LISIO</name>
<dbReference type="EMBL" id="JAARXV010000001">
    <property type="protein sequence ID" value="MBC2140743.1"/>
    <property type="molecule type" value="Genomic_DNA"/>
</dbReference>
<dbReference type="Pfam" id="PF24829">
    <property type="entry name" value="Phage_connect_2"/>
    <property type="match status" value="1"/>
</dbReference>
<gene>
    <name evidence="1" type="ORF">HCA89_00355</name>
</gene>
<comment type="caution">
    <text evidence="1">The sequence shown here is derived from an EMBL/GenBank/DDBJ whole genome shotgun (WGS) entry which is preliminary data.</text>
</comment>
<evidence type="ECO:0000313" key="2">
    <source>
        <dbReference type="Proteomes" id="UP000552309"/>
    </source>
</evidence>
<protein>
    <submittedName>
        <fullName evidence="1">Uncharacterized protein</fullName>
    </submittedName>
</protein>
<accession>A0AB73H3U5</accession>
<dbReference type="InterPro" id="IPR056951">
    <property type="entry name" value="Phage_connect_2"/>
</dbReference>
<dbReference type="AlphaFoldDB" id="A0AB73H3U5"/>
<evidence type="ECO:0000313" key="1">
    <source>
        <dbReference type="EMBL" id="MBC2140743.1"/>
    </source>
</evidence>